<comment type="caution">
    <text evidence="1">The sequence shown here is derived from an EMBL/GenBank/DDBJ whole genome shotgun (WGS) entry which is preliminary data.</text>
</comment>
<dbReference type="EMBL" id="JABXBU010000001">
    <property type="protein sequence ID" value="KAF8797201.1"/>
    <property type="molecule type" value="Genomic_DNA"/>
</dbReference>
<evidence type="ECO:0000313" key="1">
    <source>
        <dbReference type="EMBL" id="KAF8797201.1"/>
    </source>
</evidence>
<proteinExistence type="predicted"/>
<dbReference type="Proteomes" id="UP000807504">
    <property type="component" value="Unassembled WGS sequence"/>
</dbReference>
<accession>A0A8T0G1X6</accession>
<protein>
    <submittedName>
        <fullName evidence="1">Uncharacterized protein</fullName>
    </submittedName>
</protein>
<keyword evidence="2" id="KW-1185">Reference proteome</keyword>
<evidence type="ECO:0000313" key="2">
    <source>
        <dbReference type="Proteomes" id="UP000807504"/>
    </source>
</evidence>
<name>A0A8T0G1X6_ARGBR</name>
<organism evidence="1 2">
    <name type="scientific">Argiope bruennichi</name>
    <name type="common">Wasp spider</name>
    <name type="synonym">Aranea bruennichi</name>
    <dbReference type="NCBI Taxonomy" id="94029"/>
    <lineage>
        <taxon>Eukaryota</taxon>
        <taxon>Metazoa</taxon>
        <taxon>Ecdysozoa</taxon>
        <taxon>Arthropoda</taxon>
        <taxon>Chelicerata</taxon>
        <taxon>Arachnida</taxon>
        <taxon>Araneae</taxon>
        <taxon>Araneomorphae</taxon>
        <taxon>Entelegynae</taxon>
        <taxon>Araneoidea</taxon>
        <taxon>Araneidae</taxon>
        <taxon>Argiope</taxon>
    </lineage>
</organism>
<gene>
    <name evidence="1" type="ORF">HNY73_001492</name>
</gene>
<reference evidence="1" key="2">
    <citation type="submission" date="2020-06" db="EMBL/GenBank/DDBJ databases">
        <authorList>
            <person name="Sheffer M."/>
        </authorList>
    </citation>
    <scope>NUCLEOTIDE SEQUENCE</scope>
</reference>
<dbReference type="AlphaFoldDB" id="A0A8T0G1X6"/>
<sequence length="227" mass="25995">MGLVLRAFSPKDKDNSSNLVSFFSARNLQTFSFHPEWSSNKFLNFLKTESSRMSRSPQLKRTHCIVSDGRACASDRDRFNAVSMTTDTAIRHGRDENEFQGRICILFFPTGISLTKTINFSRMQKECRDSGSEFSELLSYCDSCYPSRAPSPTLGRTREKERPLYVLTLRNSKDFFKIVRSIKYRKSRDPIPEGQFYEPTLQELDTSCCTESSACSAFSEGDLKEMK</sequence>
<reference evidence="1" key="1">
    <citation type="journal article" date="2020" name="bioRxiv">
        <title>Chromosome-level reference genome of the European wasp spider Argiope bruennichi: a resource for studies on range expansion and evolutionary adaptation.</title>
        <authorList>
            <person name="Sheffer M.M."/>
            <person name="Hoppe A."/>
            <person name="Krehenwinkel H."/>
            <person name="Uhl G."/>
            <person name="Kuss A.W."/>
            <person name="Jensen L."/>
            <person name="Jensen C."/>
            <person name="Gillespie R.G."/>
            <person name="Hoff K.J."/>
            <person name="Prost S."/>
        </authorList>
    </citation>
    <scope>NUCLEOTIDE SEQUENCE</scope>
</reference>